<organism evidence="2 3">
    <name type="scientific">Clostridium vincentii</name>
    <dbReference type="NCBI Taxonomy" id="52704"/>
    <lineage>
        <taxon>Bacteria</taxon>
        <taxon>Bacillati</taxon>
        <taxon>Bacillota</taxon>
        <taxon>Clostridia</taxon>
        <taxon>Eubacteriales</taxon>
        <taxon>Clostridiaceae</taxon>
        <taxon>Clostridium</taxon>
    </lineage>
</organism>
<dbReference type="EMBL" id="PVXQ01000047">
    <property type="protein sequence ID" value="PRR80299.1"/>
    <property type="molecule type" value="Genomic_DNA"/>
</dbReference>
<name>A0A2T0B8S9_9CLOT</name>
<feature type="chain" id="PRO_5039560485" description="Lipoprotein" evidence="1">
    <location>
        <begin position="23"/>
        <end position="145"/>
    </location>
</feature>
<evidence type="ECO:0000313" key="3">
    <source>
        <dbReference type="Proteomes" id="UP000239471"/>
    </source>
</evidence>
<evidence type="ECO:0000313" key="2">
    <source>
        <dbReference type="EMBL" id="PRR80299.1"/>
    </source>
</evidence>
<protein>
    <recommendedName>
        <fullName evidence="4">Lipoprotein</fullName>
    </recommendedName>
</protein>
<dbReference type="RefSeq" id="WP_106060975.1">
    <property type="nucleotide sequence ID" value="NZ_PVXQ01000047.1"/>
</dbReference>
<evidence type="ECO:0008006" key="4">
    <source>
        <dbReference type="Google" id="ProtNLM"/>
    </source>
</evidence>
<gene>
    <name evidence="2" type="ORF">CLVI_30890</name>
</gene>
<evidence type="ECO:0000256" key="1">
    <source>
        <dbReference type="SAM" id="SignalP"/>
    </source>
</evidence>
<keyword evidence="3" id="KW-1185">Reference proteome</keyword>
<sequence>MGRLRKTFALAILMAISFTLISCNSGKSSETSTKIEVKETISKSIEKEEFNIMLSNLDENLFKSKADISVDGDNEDYINFIVDVNANGETVAYAIARYYYEQVIALNKETITDENKDKVRMILRTGNEEDKAWMYEGKNEINLLN</sequence>
<reference evidence="2 3" key="1">
    <citation type="submission" date="2018-03" db="EMBL/GenBank/DDBJ databases">
        <title>Genome sequence of Clostridium vincentii DSM 10228.</title>
        <authorList>
            <person name="Poehlein A."/>
            <person name="Daniel R."/>
        </authorList>
    </citation>
    <scope>NUCLEOTIDE SEQUENCE [LARGE SCALE GENOMIC DNA]</scope>
    <source>
        <strain evidence="2 3">DSM 10228</strain>
    </source>
</reference>
<dbReference type="AlphaFoldDB" id="A0A2T0B8S9"/>
<dbReference type="PROSITE" id="PS51257">
    <property type="entry name" value="PROKAR_LIPOPROTEIN"/>
    <property type="match status" value="1"/>
</dbReference>
<feature type="signal peptide" evidence="1">
    <location>
        <begin position="1"/>
        <end position="22"/>
    </location>
</feature>
<comment type="caution">
    <text evidence="2">The sequence shown here is derived from an EMBL/GenBank/DDBJ whole genome shotgun (WGS) entry which is preliminary data.</text>
</comment>
<keyword evidence="1" id="KW-0732">Signal</keyword>
<dbReference type="Proteomes" id="UP000239471">
    <property type="component" value="Unassembled WGS sequence"/>
</dbReference>
<accession>A0A2T0B8S9</accession>
<proteinExistence type="predicted"/>